<dbReference type="AlphaFoldDB" id="A0A1L8QQI5"/>
<keyword evidence="1" id="KW-0479">Metal-binding</keyword>
<feature type="domain" description="HMA" evidence="2">
    <location>
        <begin position="1"/>
        <end position="67"/>
    </location>
</feature>
<evidence type="ECO:0000313" key="3">
    <source>
        <dbReference type="EMBL" id="OJG09788.1"/>
    </source>
</evidence>
<dbReference type="InterPro" id="IPR036163">
    <property type="entry name" value="HMA_dom_sf"/>
</dbReference>
<dbReference type="InterPro" id="IPR017969">
    <property type="entry name" value="Heavy-metal-associated_CS"/>
</dbReference>
<dbReference type="SUPFAM" id="SSF55008">
    <property type="entry name" value="HMA, heavy metal-associated domain"/>
    <property type="match status" value="1"/>
</dbReference>
<sequence>MEKRYTIKKMKCAGCANKITATLEQLAGVKKIDIKLAEQTVNVSFDDQKIKAQQIEEALSHAGYPVD</sequence>
<dbReference type="Pfam" id="PF00403">
    <property type="entry name" value="HMA"/>
    <property type="match status" value="1"/>
</dbReference>
<evidence type="ECO:0000256" key="1">
    <source>
        <dbReference type="ARBA" id="ARBA00022723"/>
    </source>
</evidence>
<dbReference type="PROSITE" id="PS01047">
    <property type="entry name" value="HMA_1"/>
    <property type="match status" value="1"/>
</dbReference>
<dbReference type="RefSeq" id="WP_071875301.1">
    <property type="nucleotide sequence ID" value="NZ_JBHSHF010000022.1"/>
</dbReference>
<dbReference type="PRINTS" id="PR00946">
    <property type="entry name" value="HGSCAVENGER"/>
</dbReference>
<dbReference type="InterPro" id="IPR006121">
    <property type="entry name" value="HMA_dom"/>
</dbReference>
<organism evidence="3 4">
    <name type="scientific">Enterococcus aquimarinus</name>
    <dbReference type="NCBI Taxonomy" id="328396"/>
    <lineage>
        <taxon>Bacteria</taxon>
        <taxon>Bacillati</taxon>
        <taxon>Bacillota</taxon>
        <taxon>Bacilli</taxon>
        <taxon>Lactobacillales</taxon>
        <taxon>Enterococcaceae</taxon>
        <taxon>Enterococcus</taxon>
    </lineage>
</organism>
<dbReference type="Proteomes" id="UP000182149">
    <property type="component" value="Unassembled WGS sequence"/>
</dbReference>
<proteinExistence type="predicted"/>
<dbReference type="EMBL" id="JXKD01000013">
    <property type="protein sequence ID" value="OJG09788.1"/>
    <property type="molecule type" value="Genomic_DNA"/>
</dbReference>
<keyword evidence="4" id="KW-1185">Reference proteome</keyword>
<dbReference type="PROSITE" id="PS50846">
    <property type="entry name" value="HMA_2"/>
    <property type="match status" value="1"/>
</dbReference>
<protein>
    <recommendedName>
        <fullName evidence="2">HMA domain-containing protein</fullName>
    </recommendedName>
</protein>
<dbReference type="FunFam" id="3.30.70.100:FF:000001">
    <property type="entry name" value="ATPase copper transporting beta"/>
    <property type="match status" value="1"/>
</dbReference>
<evidence type="ECO:0000313" key="4">
    <source>
        <dbReference type="Proteomes" id="UP000182149"/>
    </source>
</evidence>
<dbReference type="STRING" id="328396.RU93_GL000603"/>
<dbReference type="Gene3D" id="3.30.70.100">
    <property type="match status" value="1"/>
</dbReference>
<dbReference type="OrthoDB" id="9813965at2"/>
<dbReference type="InterPro" id="IPR001802">
    <property type="entry name" value="MerP/CopZ"/>
</dbReference>
<reference evidence="3 4" key="1">
    <citation type="submission" date="2014-12" db="EMBL/GenBank/DDBJ databases">
        <title>Draft genome sequences of 29 type strains of Enterococci.</title>
        <authorList>
            <person name="Zhong Z."/>
            <person name="Sun Z."/>
            <person name="Liu W."/>
            <person name="Zhang W."/>
            <person name="Zhang H."/>
        </authorList>
    </citation>
    <scope>NUCLEOTIDE SEQUENCE [LARGE SCALE GENOMIC DNA]</scope>
    <source>
        <strain evidence="3 4">DSM 17690</strain>
    </source>
</reference>
<comment type="caution">
    <text evidence="3">The sequence shown here is derived from an EMBL/GenBank/DDBJ whole genome shotgun (WGS) entry which is preliminary data.</text>
</comment>
<accession>A0A1L8QQI5</accession>
<dbReference type="CDD" id="cd00371">
    <property type="entry name" value="HMA"/>
    <property type="match status" value="1"/>
</dbReference>
<dbReference type="GO" id="GO:0046872">
    <property type="term" value="F:metal ion binding"/>
    <property type="evidence" value="ECO:0007669"/>
    <property type="project" value="UniProtKB-KW"/>
</dbReference>
<gene>
    <name evidence="3" type="ORF">RU93_GL000603</name>
</gene>
<name>A0A1L8QQI5_9ENTE</name>
<evidence type="ECO:0000259" key="2">
    <source>
        <dbReference type="PROSITE" id="PS50846"/>
    </source>
</evidence>